<dbReference type="AlphaFoldDB" id="A0A6S6QR81"/>
<gene>
    <name evidence="1" type="ORF">IZ6_01250</name>
</gene>
<dbReference type="PANTHER" id="PTHR35519:SF2">
    <property type="entry name" value="PH DOMAIN PROTEIN"/>
    <property type="match status" value="1"/>
</dbReference>
<dbReference type="EMBL" id="AP023361">
    <property type="protein sequence ID" value="BCJ89390.1"/>
    <property type="molecule type" value="Genomic_DNA"/>
</dbReference>
<proteinExistence type="predicted"/>
<dbReference type="KEGG" id="tso:IZ6_01250"/>
<dbReference type="Proteomes" id="UP000515317">
    <property type="component" value="Chromosome"/>
</dbReference>
<dbReference type="PANTHER" id="PTHR35519">
    <property type="entry name" value="MEMBRANE PROTEINS"/>
    <property type="match status" value="1"/>
</dbReference>
<dbReference type="Pfam" id="PF13430">
    <property type="entry name" value="DUF4112"/>
    <property type="match status" value="1"/>
</dbReference>
<organism evidence="1 2">
    <name type="scientific">Terrihabitans soli</name>
    <dbReference type="NCBI Taxonomy" id="708113"/>
    <lineage>
        <taxon>Bacteria</taxon>
        <taxon>Pseudomonadati</taxon>
        <taxon>Pseudomonadota</taxon>
        <taxon>Alphaproteobacteria</taxon>
        <taxon>Hyphomicrobiales</taxon>
        <taxon>Terrihabitans</taxon>
    </lineage>
</organism>
<evidence type="ECO:0008006" key="3">
    <source>
        <dbReference type="Google" id="ProtNLM"/>
    </source>
</evidence>
<dbReference type="RefSeq" id="WP_222876105.1">
    <property type="nucleotide sequence ID" value="NZ_AP023361.1"/>
</dbReference>
<evidence type="ECO:0000313" key="1">
    <source>
        <dbReference type="EMBL" id="BCJ89390.1"/>
    </source>
</evidence>
<dbReference type="InterPro" id="IPR025187">
    <property type="entry name" value="DUF4112"/>
</dbReference>
<accession>A0A6S6QR81</accession>
<protein>
    <recommendedName>
        <fullName evidence="3">DUF4112 domain-containing protein</fullName>
    </recommendedName>
</protein>
<sequence length="130" mass="14088">MISRTAAGPRVYPRTASLSHTERLARLERLARFMDAAIAIPGTRISLGADAVVGLVPGVGDLVAKIASAYILYEAHQMGIPKHKLVRMGGNVLLDLVFGSVPIAGDVFDVFWRANLRNMKIVRDHVAKAK</sequence>
<name>A0A6S6QR81_9HYPH</name>
<evidence type="ECO:0000313" key="2">
    <source>
        <dbReference type="Proteomes" id="UP000515317"/>
    </source>
</evidence>
<reference evidence="1 2" key="1">
    <citation type="submission" date="2020-08" db="EMBL/GenBank/DDBJ databases">
        <title>Genome sequence of Rhizobiales bacterium strain IZ6.</title>
        <authorList>
            <person name="Nakai R."/>
            <person name="Naganuma T."/>
        </authorList>
    </citation>
    <scope>NUCLEOTIDE SEQUENCE [LARGE SCALE GENOMIC DNA]</scope>
    <source>
        <strain evidence="1 2">IZ6</strain>
    </source>
</reference>
<keyword evidence="2" id="KW-1185">Reference proteome</keyword>